<protein>
    <submittedName>
        <fullName evidence="2">Acetyl-CoA decarbonylase/synthase complex subunit delta</fullName>
    </submittedName>
</protein>
<dbReference type="EMBL" id="CP060634">
    <property type="protein sequence ID" value="QNM05870.1"/>
    <property type="molecule type" value="Genomic_DNA"/>
</dbReference>
<name>A0A7G9G4Y8_9FIRM</name>
<dbReference type="AlphaFoldDB" id="A0A7G9G4Y8"/>
<keyword evidence="3" id="KW-1185">Reference proteome</keyword>
<dbReference type="KEGG" id="qdo:H9Q78_01465"/>
<proteinExistence type="predicted"/>
<reference evidence="2 3" key="1">
    <citation type="submission" date="2020-08" db="EMBL/GenBank/DDBJ databases">
        <authorList>
            <person name="Liu C."/>
            <person name="Sun Q."/>
        </authorList>
    </citation>
    <scope>NUCLEOTIDE SEQUENCE [LARGE SCALE GENOMIC DNA]</scope>
    <source>
        <strain evidence="2 3">NSJ-38</strain>
    </source>
</reference>
<evidence type="ECO:0000313" key="3">
    <source>
        <dbReference type="Proteomes" id="UP000515823"/>
    </source>
</evidence>
<sequence length="313" mass="33104">MPFTKKAQKFNAAIQTVEIGTGDNKITLGGENVFPFYTFDAPIENAPKIGIEVSDMGLENEPACMKEFYAGCETVVDIAKKAATVEGADFVCLRLEGGDPNGVNKSTEELVELVKQVADAVDKPLVVEGSKNVEKDAELLAKVAEATQGKNVLLLAAREENYKNVGAAAGLAYDQVVGAESAVDINLAKQLNVLLTQLGVKPERICMNVGAAAAGYGFEYVVSTMDRVKAAALAQGDAMLQMPIVTPVGDEVWNVKEAAASEEDVPEWGPAEDRGIDMEVETAAACLASGSNAVILKHPVSIATISKMIKELI</sequence>
<dbReference type="InterPro" id="IPR011005">
    <property type="entry name" value="Dihydropteroate_synth-like_sf"/>
</dbReference>
<organism evidence="2 3">
    <name type="scientific">Qiania dongpingensis</name>
    <dbReference type="NCBI Taxonomy" id="2763669"/>
    <lineage>
        <taxon>Bacteria</taxon>
        <taxon>Bacillati</taxon>
        <taxon>Bacillota</taxon>
        <taxon>Clostridia</taxon>
        <taxon>Lachnospirales</taxon>
        <taxon>Lachnospiraceae</taxon>
        <taxon>Qiania</taxon>
    </lineage>
</organism>
<dbReference type="Gene3D" id="3.20.20.20">
    <property type="entry name" value="Dihydropteroate synthase-like"/>
    <property type="match status" value="1"/>
</dbReference>
<evidence type="ECO:0000259" key="1">
    <source>
        <dbReference type="Pfam" id="PF03599"/>
    </source>
</evidence>
<dbReference type="NCBIfam" id="NF003376">
    <property type="entry name" value="PRK04452.1-2"/>
    <property type="match status" value="1"/>
</dbReference>
<dbReference type="InterPro" id="IPR051069">
    <property type="entry name" value="ACDS_complex_subunit"/>
</dbReference>
<dbReference type="InterPro" id="IPR016041">
    <property type="entry name" value="Ac-CoA_synth_d_su_TIM-brl"/>
</dbReference>
<dbReference type="PANTHER" id="PTHR36214:SF3">
    <property type="entry name" value="ACETYL-COA DECARBONYLASE_SYNTHASE COMPLEX SUBUNIT GAMMA"/>
    <property type="match status" value="1"/>
</dbReference>
<dbReference type="Proteomes" id="UP000515823">
    <property type="component" value="Chromosome"/>
</dbReference>
<dbReference type="NCBIfam" id="NF040759">
    <property type="entry name" value="WLP_AcsD"/>
    <property type="match status" value="1"/>
</dbReference>
<dbReference type="RefSeq" id="WP_249303177.1">
    <property type="nucleotide sequence ID" value="NZ_CP060634.1"/>
</dbReference>
<dbReference type="PANTHER" id="PTHR36214">
    <property type="match status" value="1"/>
</dbReference>
<feature type="domain" description="CO dehydrogenase/acetyl-CoA synthase delta subunit TIM barrel" evidence="1">
    <location>
        <begin position="17"/>
        <end position="246"/>
    </location>
</feature>
<dbReference type="SUPFAM" id="SSF51717">
    <property type="entry name" value="Dihydropteroate synthetase-like"/>
    <property type="match status" value="1"/>
</dbReference>
<accession>A0A7G9G4Y8</accession>
<evidence type="ECO:0000313" key="2">
    <source>
        <dbReference type="EMBL" id="QNM05870.1"/>
    </source>
</evidence>
<gene>
    <name evidence="2" type="ORF">H9Q78_01465</name>
</gene>
<dbReference type="Pfam" id="PF03599">
    <property type="entry name" value="CdhD"/>
    <property type="match status" value="1"/>
</dbReference>